<feature type="binding site" description="axial binding residue" evidence="13">
    <location>
        <position position="470"/>
    </location>
    <ligand>
        <name>heme</name>
        <dbReference type="ChEBI" id="CHEBI:30413"/>
    </ligand>
    <ligandPart>
        <name>Fe</name>
        <dbReference type="ChEBI" id="CHEBI:18248"/>
    </ligandPart>
</feature>
<evidence type="ECO:0000256" key="12">
    <source>
        <dbReference type="ARBA" id="ARBA00023136"/>
    </source>
</evidence>
<keyword evidence="5 13" id="KW-0349">Heme</keyword>
<dbReference type="GO" id="GO:0016705">
    <property type="term" value="F:oxidoreductase activity, acting on paired donors, with incorporation or reduction of molecular oxygen"/>
    <property type="evidence" value="ECO:0007669"/>
    <property type="project" value="InterPro"/>
</dbReference>
<sequence>MFLVLSLITCSVYIIYLIFKKSKNLPPGPPIYALPLFGHLLHLGKHPQETLMKWCQQSKSDIIHCYFGQQLVIVLNNYSLIKEAFMDDNYSARAQPFIFEEHFHGKGLTYADGERWLIHRKFAMDSLKKVGMGGVTSEQSLGERWLIHRKFAMDSLKKVGMGKLFLQDTILDELTDVFSSIDKEEGEPLNIKGLLTHGLSNIICSFAFGQRFSQDNKKFRHIVSLIEECFTLGSHDSWITIFPLLRFIPIRSLGGNYKQFSKNFKQIFSFAKQLVEQHNDDNDGEDKDYIDAFLKQAKNDQLSRKENSTFDMDQLISSITNLFIGGTETTSTTLRWALVYMIENAHILEKVQQEIDQYMLIHNNNQLYVRMEDKPFLPYTTATILEIQRCGNIATLGGSTMHRNLQDTTLNGYNIPKNSYIAANFYAVHVDGRQFAQPYQFDPTRFLSDDHKSVRRPAAFIPFSIGKKSCPGESLANMELFLFFTNLVREYNFHVVNKNEQINSAKFYHTSLTRAPYDFYVSFSKRLY</sequence>
<dbReference type="GO" id="GO:0005506">
    <property type="term" value="F:iron ion binding"/>
    <property type="evidence" value="ECO:0007669"/>
    <property type="project" value="InterPro"/>
</dbReference>
<name>A0A818LZN0_9BILA</name>
<comment type="caution">
    <text evidence="15">The sequence shown here is derived from an EMBL/GenBank/DDBJ whole genome shotgun (WGS) entry which is preliminary data.</text>
</comment>
<accession>A0A818LZN0</accession>
<evidence type="ECO:0000256" key="13">
    <source>
        <dbReference type="PIRSR" id="PIRSR602401-1"/>
    </source>
</evidence>
<keyword evidence="9 14" id="KW-0560">Oxidoreductase</keyword>
<evidence type="ECO:0000256" key="7">
    <source>
        <dbReference type="ARBA" id="ARBA00022824"/>
    </source>
</evidence>
<keyword evidence="11 14" id="KW-0503">Monooxygenase</keyword>
<evidence type="ECO:0000256" key="9">
    <source>
        <dbReference type="ARBA" id="ARBA00023002"/>
    </source>
</evidence>
<evidence type="ECO:0000256" key="5">
    <source>
        <dbReference type="ARBA" id="ARBA00022617"/>
    </source>
</evidence>
<keyword evidence="6 13" id="KW-0479">Metal-binding</keyword>
<dbReference type="PANTHER" id="PTHR24300:SF403">
    <property type="entry name" value="CYTOCHROME P450 306A1"/>
    <property type="match status" value="1"/>
</dbReference>
<dbReference type="PRINTS" id="PR00463">
    <property type="entry name" value="EP450I"/>
</dbReference>
<comment type="subcellular location">
    <subcellularLocation>
        <location evidence="3">Endoplasmic reticulum membrane</location>
        <topology evidence="3">Peripheral membrane protein</topology>
    </subcellularLocation>
    <subcellularLocation>
        <location evidence="2">Microsome membrane</location>
        <topology evidence="2">Peripheral membrane protein</topology>
    </subcellularLocation>
</comment>
<comment type="similarity">
    <text evidence="4 14">Belongs to the cytochrome P450 family.</text>
</comment>
<dbReference type="InterPro" id="IPR036396">
    <property type="entry name" value="Cyt_P450_sf"/>
</dbReference>
<dbReference type="InterPro" id="IPR017972">
    <property type="entry name" value="Cyt_P450_CS"/>
</dbReference>
<dbReference type="InterPro" id="IPR001128">
    <property type="entry name" value="Cyt_P450"/>
</dbReference>
<keyword evidence="7" id="KW-0256">Endoplasmic reticulum</keyword>
<dbReference type="EMBL" id="CAJNYD010004120">
    <property type="protein sequence ID" value="CAF3572891.1"/>
    <property type="molecule type" value="Genomic_DNA"/>
</dbReference>
<evidence type="ECO:0000256" key="4">
    <source>
        <dbReference type="ARBA" id="ARBA00010617"/>
    </source>
</evidence>
<evidence type="ECO:0000256" key="2">
    <source>
        <dbReference type="ARBA" id="ARBA00004174"/>
    </source>
</evidence>
<evidence type="ECO:0000256" key="1">
    <source>
        <dbReference type="ARBA" id="ARBA00001971"/>
    </source>
</evidence>
<evidence type="ECO:0000256" key="14">
    <source>
        <dbReference type="RuleBase" id="RU000461"/>
    </source>
</evidence>
<dbReference type="InterPro" id="IPR002401">
    <property type="entry name" value="Cyt_P450_E_grp-I"/>
</dbReference>
<protein>
    <recommendedName>
        <fullName evidence="17">Cytochrome P450</fullName>
    </recommendedName>
</protein>
<evidence type="ECO:0000256" key="8">
    <source>
        <dbReference type="ARBA" id="ARBA00022848"/>
    </source>
</evidence>
<keyword evidence="8" id="KW-0492">Microsome</keyword>
<gene>
    <name evidence="15" type="ORF">LUA448_LOCUS29047</name>
</gene>
<dbReference type="PROSITE" id="PS00086">
    <property type="entry name" value="CYTOCHROME_P450"/>
    <property type="match status" value="1"/>
</dbReference>
<evidence type="ECO:0000256" key="10">
    <source>
        <dbReference type="ARBA" id="ARBA00023004"/>
    </source>
</evidence>
<dbReference type="AlphaFoldDB" id="A0A818LZN0"/>
<dbReference type="GO" id="GO:0004497">
    <property type="term" value="F:monooxygenase activity"/>
    <property type="evidence" value="ECO:0007669"/>
    <property type="project" value="UniProtKB-KW"/>
</dbReference>
<comment type="cofactor">
    <cofactor evidence="1 13">
        <name>heme</name>
        <dbReference type="ChEBI" id="CHEBI:30413"/>
    </cofactor>
</comment>
<dbReference type="GO" id="GO:0020037">
    <property type="term" value="F:heme binding"/>
    <property type="evidence" value="ECO:0007669"/>
    <property type="project" value="InterPro"/>
</dbReference>
<dbReference type="PANTHER" id="PTHR24300">
    <property type="entry name" value="CYTOCHROME P450 508A4-RELATED"/>
    <property type="match status" value="1"/>
</dbReference>
<evidence type="ECO:0000256" key="3">
    <source>
        <dbReference type="ARBA" id="ARBA00004406"/>
    </source>
</evidence>
<dbReference type="Gene3D" id="1.10.630.10">
    <property type="entry name" value="Cytochrome P450"/>
    <property type="match status" value="2"/>
</dbReference>
<dbReference type="PRINTS" id="PR00385">
    <property type="entry name" value="P450"/>
</dbReference>
<keyword evidence="10 13" id="KW-0408">Iron</keyword>
<evidence type="ECO:0000256" key="6">
    <source>
        <dbReference type="ARBA" id="ARBA00022723"/>
    </source>
</evidence>
<dbReference type="Pfam" id="PF00067">
    <property type="entry name" value="p450"/>
    <property type="match status" value="2"/>
</dbReference>
<organism evidence="15 16">
    <name type="scientific">Rotaria socialis</name>
    <dbReference type="NCBI Taxonomy" id="392032"/>
    <lineage>
        <taxon>Eukaryota</taxon>
        <taxon>Metazoa</taxon>
        <taxon>Spiralia</taxon>
        <taxon>Gnathifera</taxon>
        <taxon>Rotifera</taxon>
        <taxon>Eurotatoria</taxon>
        <taxon>Bdelloidea</taxon>
        <taxon>Philodinida</taxon>
        <taxon>Philodinidae</taxon>
        <taxon>Rotaria</taxon>
    </lineage>
</organism>
<dbReference type="GO" id="GO:0005789">
    <property type="term" value="C:endoplasmic reticulum membrane"/>
    <property type="evidence" value="ECO:0007669"/>
    <property type="project" value="UniProtKB-SubCell"/>
</dbReference>
<evidence type="ECO:0008006" key="17">
    <source>
        <dbReference type="Google" id="ProtNLM"/>
    </source>
</evidence>
<evidence type="ECO:0000313" key="16">
    <source>
        <dbReference type="Proteomes" id="UP000663833"/>
    </source>
</evidence>
<dbReference type="InterPro" id="IPR050182">
    <property type="entry name" value="Cytochrome_P450_fam2"/>
</dbReference>
<evidence type="ECO:0000256" key="11">
    <source>
        <dbReference type="ARBA" id="ARBA00023033"/>
    </source>
</evidence>
<keyword evidence="12" id="KW-0472">Membrane</keyword>
<dbReference type="SUPFAM" id="SSF48264">
    <property type="entry name" value="Cytochrome P450"/>
    <property type="match status" value="2"/>
</dbReference>
<proteinExistence type="inferred from homology"/>
<dbReference type="FunFam" id="1.10.630.10:FF:000238">
    <property type="entry name" value="Cytochrome P450 2A6"/>
    <property type="match status" value="1"/>
</dbReference>
<reference evidence="15" key="1">
    <citation type="submission" date="2021-02" db="EMBL/GenBank/DDBJ databases">
        <authorList>
            <person name="Nowell W R."/>
        </authorList>
    </citation>
    <scope>NUCLEOTIDE SEQUENCE</scope>
</reference>
<evidence type="ECO:0000313" key="15">
    <source>
        <dbReference type="EMBL" id="CAF3572891.1"/>
    </source>
</evidence>
<dbReference type="Proteomes" id="UP000663833">
    <property type="component" value="Unassembled WGS sequence"/>
</dbReference>